<evidence type="ECO:0000313" key="2">
    <source>
        <dbReference type="EMBL" id="KAJ8380969.1"/>
    </source>
</evidence>
<comment type="caution">
    <text evidence="2">The sequence shown here is derived from an EMBL/GenBank/DDBJ whole genome shotgun (WGS) entry which is preliminary data.</text>
</comment>
<feature type="compositionally biased region" description="Basic residues" evidence="1">
    <location>
        <begin position="67"/>
        <end position="78"/>
    </location>
</feature>
<evidence type="ECO:0000256" key="1">
    <source>
        <dbReference type="SAM" id="MobiDB-lite"/>
    </source>
</evidence>
<dbReference type="Proteomes" id="UP001152622">
    <property type="component" value="Chromosome 1"/>
</dbReference>
<evidence type="ECO:0000313" key="3">
    <source>
        <dbReference type="Proteomes" id="UP001152622"/>
    </source>
</evidence>
<feature type="region of interest" description="Disordered" evidence="1">
    <location>
        <begin position="39"/>
        <end position="84"/>
    </location>
</feature>
<accession>A0A9Q1JE54</accession>
<gene>
    <name evidence="2" type="ORF">SKAU_G00017470</name>
</gene>
<proteinExistence type="predicted"/>
<sequence>MVGFLSSPVIVPLRAFINLPLTDPARTAAITAMMPPNTRIISSRCSSPRPLPSPVNHEATPRGGCRASRRQRPCHRPTKSKEAR</sequence>
<organism evidence="2 3">
    <name type="scientific">Synaphobranchus kaupii</name>
    <name type="common">Kaup's arrowtooth eel</name>
    <dbReference type="NCBI Taxonomy" id="118154"/>
    <lineage>
        <taxon>Eukaryota</taxon>
        <taxon>Metazoa</taxon>
        <taxon>Chordata</taxon>
        <taxon>Craniata</taxon>
        <taxon>Vertebrata</taxon>
        <taxon>Euteleostomi</taxon>
        <taxon>Actinopterygii</taxon>
        <taxon>Neopterygii</taxon>
        <taxon>Teleostei</taxon>
        <taxon>Anguilliformes</taxon>
        <taxon>Synaphobranchidae</taxon>
        <taxon>Synaphobranchus</taxon>
    </lineage>
</organism>
<dbReference type="EMBL" id="JAINUF010000001">
    <property type="protein sequence ID" value="KAJ8380969.1"/>
    <property type="molecule type" value="Genomic_DNA"/>
</dbReference>
<name>A0A9Q1JE54_SYNKA</name>
<reference evidence="2" key="1">
    <citation type="journal article" date="2023" name="Science">
        <title>Genome structures resolve the early diversification of teleost fishes.</title>
        <authorList>
            <person name="Parey E."/>
            <person name="Louis A."/>
            <person name="Montfort J."/>
            <person name="Bouchez O."/>
            <person name="Roques C."/>
            <person name="Iampietro C."/>
            <person name="Lluch J."/>
            <person name="Castinel A."/>
            <person name="Donnadieu C."/>
            <person name="Desvignes T."/>
            <person name="Floi Bucao C."/>
            <person name="Jouanno E."/>
            <person name="Wen M."/>
            <person name="Mejri S."/>
            <person name="Dirks R."/>
            <person name="Jansen H."/>
            <person name="Henkel C."/>
            <person name="Chen W.J."/>
            <person name="Zahm M."/>
            <person name="Cabau C."/>
            <person name="Klopp C."/>
            <person name="Thompson A.W."/>
            <person name="Robinson-Rechavi M."/>
            <person name="Braasch I."/>
            <person name="Lecointre G."/>
            <person name="Bobe J."/>
            <person name="Postlethwait J.H."/>
            <person name="Berthelot C."/>
            <person name="Roest Crollius H."/>
            <person name="Guiguen Y."/>
        </authorList>
    </citation>
    <scope>NUCLEOTIDE SEQUENCE</scope>
    <source>
        <strain evidence="2">WJC10195</strain>
    </source>
</reference>
<dbReference type="AlphaFoldDB" id="A0A9Q1JE54"/>
<protein>
    <submittedName>
        <fullName evidence="2">Uncharacterized protein</fullName>
    </submittedName>
</protein>
<keyword evidence="3" id="KW-1185">Reference proteome</keyword>